<dbReference type="OrthoDB" id="8856094at2"/>
<dbReference type="KEGG" id="rhf:EUB48_15605"/>
<evidence type="ECO:0000313" key="3">
    <source>
        <dbReference type="Proteomes" id="UP000316798"/>
    </source>
</evidence>
<proteinExistence type="predicted"/>
<evidence type="ECO:0000259" key="1">
    <source>
        <dbReference type="Pfam" id="PF22636"/>
    </source>
</evidence>
<dbReference type="CDD" id="cd03440">
    <property type="entry name" value="hot_dog"/>
    <property type="match status" value="1"/>
</dbReference>
<dbReference type="PANTHER" id="PTHR36934">
    <property type="entry name" value="BLR0278 PROTEIN"/>
    <property type="match status" value="1"/>
</dbReference>
<accession>A0A515DDT7</accession>
<organism evidence="2 3">
    <name type="scientific">Rhodoferax sediminis</name>
    <dbReference type="NCBI Taxonomy" id="2509614"/>
    <lineage>
        <taxon>Bacteria</taxon>
        <taxon>Pseudomonadati</taxon>
        <taxon>Pseudomonadota</taxon>
        <taxon>Betaproteobacteria</taxon>
        <taxon>Burkholderiales</taxon>
        <taxon>Comamonadaceae</taxon>
        <taxon>Rhodoferax</taxon>
    </lineage>
</organism>
<dbReference type="InterPro" id="IPR025540">
    <property type="entry name" value="FlK"/>
</dbReference>
<keyword evidence="3" id="KW-1185">Reference proteome</keyword>
<reference evidence="2 3" key="1">
    <citation type="submission" date="2019-01" db="EMBL/GenBank/DDBJ databases">
        <title>Genomic insights into a novel species Rhodoferax sp.</title>
        <authorList>
            <person name="Jin L."/>
        </authorList>
    </citation>
    <scope>NUCLEOTIDE SEQUENCE [LARGE SCALE GENOMIC DNA]</scope>
    <source>
        <strain evidence="2 3">CHu59-6-5</strain>
    </source>
</reference>
<protein>
    <submittedName>
        <fullName evidence="2">Thioesterase</fullName>
    </submittedName>
</protein>
<dbReference type="SUPFAM" id="SSF54637">
    <property type="entry name" value="Thioesterase/thiol ester dehydrase-isomerase"/>
    <property type="match status" value="1"/>
</dbReference>
<gene>
    <name evidence="2" type="ORF">EUB48_15605</name>
</gene>
<dbReference type="AlphaFoldDB" id="A0A515DDT7"/>
<dbReference type="InterPro" id="IPR029069">
    <property type="entry name" value="HotDog_dom_sf"/>
</dbReference>
<name>A0A515DDT7_9BURK</name>
<dbReference type="PANTHER" id="PTHR36934:SF1">
    <property type="entry name" value="THIOESTERASE DOMAIN-CONTAINING PROTEIN"/>
    <property type="match status" value="1"/>
</dbReference>
<sequence length="151" mass="16850">MNHQQVSEICFEETYTVPTYQTARSLFTRLPHGKPYAETLIECLATGYLIAVVESICIREMQRQIDPSVEVVVGRTIHVEHCGPIPSGATIRLLGWVERLSQHSATFYIRAYDDHELVCDGKVTLVAADRASMESKIATKVNGLQKVESVS</sequence>
<dbReference type="Proteomes" id="UP000316798">
    <property type="component" value="Chromosome"/>
</dbReference>
<dbReference type="InterPro" id="IPR054485">
    <property type="entry name" value="FlK-like_dom"/>
</dbReference>
<feature type="domain" description="Fluoroacetyl-CoA-specific thioesterase-like" evidence="1">
    <location>
        <begin position="40"/>
        <end position="124"/>
    </location>
</feature>
<dbReference type="Gene3D" id="3.10.129.10">
    <property type="entry name" value="Hotdog Thioesterase"/>
    <property type="match status" value="1"/>
</dbReference>
<dbReference type="EMBL" id="CP035503">
    <property type="protein sequence ID" value="QDL38555.1"/>
    <property type="molecule type" value="Genomic_DNA"/>
</dbReference>
<evidence type="ECO:0000313" key="2">
    <source>
        <dbReference type="EMBL" id="QDL38555.1"/>
    </source>
</evidence>
<dbReference type="Pfam" id="PF22636">
    <property type="entry name" value="FlK"/>
    <property type="match status" value="1"/>
</dbReference>